<sequence>MPRIKDAAVEAAAEALTAVEKASDTVAHLAARAEVAAGDAVAAAPAAVARSLPGDTARLALGVGMSFGVGVLGRWGVNYLAKGEGVDGMLEDVRDDGVVVGWKILVLALGWLGDFDGWDLASLALLSHGPATFLVSVFYGIRWLTAGAYLGVEVVSTALPFLLLRHFSADKETAPTPNKEIVADRWIQALTSLQAGLVYSVVLFLAGRTFLSDVFVLHFEGIPTVKPAVEPAGIFVGADGIATGVLGLLMGWAARRFIFAPVVTAPEGTVKDEENERFDPASASLGETVKWNLWGWKDKTKVSVVRTGAAVVATVVGTYLDTALGIRGVDQVGAGVYAGVWGLAVVLTGVVLTYVGSI</sequence>
<accession>A0AA39Z879</accession>
<feature type="transmembrane region" description="Helical" evidence="1">
    <location>
        <begin position="303"/>
        <end position="320"/>
    </location>
</feature>
<evidence type="ECO:0000313" key="3">
    <source>
        <dbReference type="Proteomes" id="UP001174997"/>
    </source>
</evidence>
<keyword evidence="1" id="KW-0812">Transmembrane</keyword>
<dbReference type="AlphaFoldDB" id="A0AA39Z879"/>
<name>A0AA39Z879_9PEZI</name>
<protein>
    <submittedName>
        <fullName evidence="2">Uncharacterized protein</fullName>
    </submittedName>
</protein>
<dbReference type="Proteomes" id="UP001174997">
    <property type="component" value="Unassembled WGS sequence"/>
</dbReference>
<dbReference type="EMBL" id="JAULSY010000097">
    <property type="protein sequence ID" value="KAK0665996.1"/>
    <property type="molecule type" value="Genomic_DNA"/>
</dbReference>
<comment type="caution">
    <text evidence="2">The sequence shown here is derived from an EMBL/GenBank/DDBJ whole genome shotgun (WGS) entry which is preliminary data.</text>
</comment>
<feature type="transmembrane region" description="Helical" evidence="1">
    <location>
        <begin position="186"/>
        <end position="211"/>
    </location>
</feature>
<proteinExistence type="predicted"/>
<feature type="transmembrane region" description="Helical" evidence="1">
    <location>
        <begin position="231"/>
        <end position="252"/>
    </location>
</feature>
<keyword evidence="1" id="KW-1133">Transmembrane helix</keyword>
<organism evidence="2 3">
    <name type="scientific">Cercophora samala</name>
    <dbReference type="NCBI Taxonomy" id="330535"/>
    <lineage>
        <taxon>Eukaryota</taxon>
        <taxon>Fungi</taxon>
        <taxon>Dikarya</taxon>
        <taxon>Ascomycota</taxon>
        <taxon>Pezizomycotina</taxon>
        <taxon>Sordariomycetes</taxon>
        <taxon>Sordariomycetidae</taxon>
        <taxon>Sordariales</taxon>
        <taxon>Lasiosphaeriaceae</taxon>
        <taxon>Cercophora</taxon>
    </lineage>
</organism>
<feature type="transmembrane region" description="Helical" evidence="1">
    <location>
        <begin position="97"/>
        <end position="113"/>
    </location>
</feature>
<gene>
    <name evidence="2" type="ORF">QBC41DRAFT_257112</name>
</gene>
<evidence type="ECO:0000256" key="1">
    <source>
        <dbReference type="SAM" id="Phobius"/>
    </source>
</evidence>
<reference evidence="2" key="1">
    <citation type="submission" date="2023-06" db="EMBL/GenBank/DDBJ databases">
        <title>Genome-scale phylogeny and comparative genomics of the fungal order Sordariales.</title>
        <authorList>
            <consortium name="Lawrence Berkeley National Laboratory"/>
            <person name="Hensen N."/>
            <person name="Bonometti L."/>
            <person name="Westerberg I."/>
            <person name="Brannstrom I.O."/>
            <person name="Guillou S."/>
            <person name="Cros-Aarteil S."/>
            <person name="Calhoun S."/>
            <person name="Haridas S."/>
            <person name="Kuo A."/>
            <person name="Mondo S."/>
            <person name="Pangilinan J."/>
            <person name="Riley R."/>
            <person name="Labutti K."/>
            <person name="Andreopoulos B."/>
            <person name="Lipzen A."/>
            <person name="Chen C."/>
            <person name="Yanf M."/>
            <person name="Daum C."/>
            <person name="Ng V."/>
            <person name="Clum A."/>
            <person name="Steindorff A."/>
            <person name="Ohm R."/>
            <person name="Martin F."/>
            <person name="Silar P."/>
            <person name="Natvig D."/>
            <person name="Lalanne C."/>
            <person name="Gautier V."/>
            <person name="Ament-Velasquez S.L."/>
            <person name="Kruys A."/>
            <person name="Hutchinson M.I."/>
            <person name="Powell A.J."/>
            <person name="Barry K."/>
            <person name="Miller A.N."/>
            <person name="Grigoriev I.V."/>
            <person name="Debuchy R."/>
            <person name="Gladieux P."/>
            <person name="Thoren M.H."/>
            <person name="Johannesson H."/>
        </authorList>
    </citation>
    <scope>NUCLEOTIDE SEQUENCE</scope>
    <source>
        <strain evidence="2">CBS 307.81</strain>
    </source>
</reference>
<feature type="transmembrane region" description="Helical" evidence="1">
    <location>
        <begin position="120"/>
        <end position="141"/>
    </location>
</feature>
<keyword evidence="3" id="KW-1185">Reference proteome</keyword>
<keyword evidence="1" id="KW-0472">Membrane</keyword>
<evidence type="ECO:0000313" key="2">
    <source>
        <dbReference type="EMBL" id="KAK0665996.1"/>
    </source>
</evidence>
<feature type="transmembrane region" description="Helical" evidence="1">
    <location>
        <begin position="332"/>
        <end position="355"/>
    </location>
</feature>